<dbReference type="Proteomes" id="UP001583193">
    <property type="component" value="Unassembled WGS sequence"/>
</dbReference>
<comment type="caution">
    <text evidence="1">The sequence shown here is derived from an EMBL/GenBank/DDBJ whole genome shotgun (WGS) entry which is preliminary data.</text>
</comment>
<proteinExistence type="predicted"/>
<evidence type="ECO:0000313" key="1">
    <source>
        <dbReference type="EMBL" id="KAL1874074.1"/>
    </source>
</evidence>
<organism evidence="1 2">
    <name type="scientific">Paecilomyces lecythidis</name>
    <dbReference type="NCBI Taxonomy" id="3004212"/>
    <lineage>
        <taxon>Eukaryota</taxon>
        <taxon>Fungi</taxon>
        <taxon>Dikarya</taxon>
        <taxon>Ascomycota</taxon>
        <taxon>Pezizomycotina</taxon>
        <taxon>Eurotiomycetes</taxon>
        <taxon>Eurotiomycetidae</taxon>
        <taxon>Eurotiales</taxon>
        <taxon>Thermoascaceae</taxon>
        <taxon>Paecilomyces</taxon>
    </lineage>
</organism>
<dbReference type="EMBL" id="JAVDPF010000020">
    <property type="protein sequence ID" value="KAL1874074.1"/>
    <property type="molecule type" value="Genomic_DNA"/>
</dbReference>
<accession>A0ABR3XDR4</accession>
<gene>
    <name evidence="1" type="ORF">Plec18167_006008</name>
</gene>
<protein>
    <submittedName>
        <fullName evidence="1">Uncharacterized protein</fullName>
    </submittedName>
</protein>
<sequence length="339" mass="39469">MNRDLGVPTTRGIWEKEVSREGLTGSSIHEVELQSASNIQYGQYLMLRVLWKDTAPKKIDLKALELDHWTKLAKERLKDYDSWNRYCQNFGNEHIQEGTFSLVTYYQRQAFKTEIKEDIRPQVIFSPVANRTRAKQREFMESMRKLQLQTPTKKSRPRKDEQIVNTALLLFLNALTIHLPLQNAWTLHRKSFTATFTNASFEARTDGYLRDKGSGKVRVIIEVKPAVRNKNKRSVRMQESAQMVGWTMSETEGSIKPPGRYVHLSQDRNFIYLTFAKFDENYVRYLKGDSNAPLSFLTMMEYGPWDTQQEDHMKHLAPILLALALRADADRETELTQQS</sequence>
<evidence type="ECO:0000313" key="2">
    <source>
        <dbReference type="Proteomes" id="UP001583193"/>
    </source>
</evidence>
<name>A0ABR3XDR4_9EURO</name>
<reference evidence="1 2" key="1">
    <citation type="journal article" date="2024" name="IMA Fungus">
        <title>IMA Genome - F19 : A genome assembly and annotation guide to empower mycologists, including annotated draft genome sequences of Ceratocystis pirilliformis, Diaporthe australafricana, Fusarium ophioides, Paecilomyces lecythidis, and Sporothrix stenoceras.</title>
        <authorList>
            <person name="Aylward J."/>
            <person name="Wilson A.M."/>
            <person name="Visagie C.M."/>
            <person name="Spraker J."/>
            <person name="Barnes I."/>
            <person name="Buitendag C."/>
            <person name="Ceriani C."/>
            <person name="Del Mar Angel L."/>
            <person name="du Plessis D."/>
            <person name="Fuchs T."/>
            <person name="Gasser K."/>
            <person name="Kramer D."/>
            <person name="Li W."/>
            <person name="Munsamy K."/>
            <person name="Piso A."/>
            <person name="Price J.L."/>
            <person name="Sonnekus B."/>
            <person name="Thomas C."/>
            <person name="van der Nest A."/>
            <person name="van Dijk A."/>
            <person name="van Heerden A."/>
            <person name="van Vuuren N."/>
            <person name="Yilmaz N."/>
            <person name="Duong T.A."/>
            <person name="van der Merwe N.A."/>
            <person name="Wingfield M.J."/>
            <person name="Wingfield B.D."/>
        </authorList>
    </citation>
    <scope>NUCLEOTIDE SEQUENCE [LARGE SCALE GENOMIC DNA]</scope>
    <source>
        <strain evidence="1 2">CMW 18167</strain>
    </source>
</reference>
<keyword evidence="2" id="KW-1185">Reference proteome</keyword>